<protein>
    <submittedName>
        <fullName evidence="3">Pepsin-like aspartic protease</fullName>
    </submittedName>
</protein>
<dbReference type="PROSITE" id="PS51767">
    <property type="entry name" value="PEPTIDASE_A1"/>
    <property type="match status" value="1"/>
</dbReference>
<dbReference type="CDD" id="cd05471">
    <property type="entry name" value="pepsin_like"/>
    <property type="match status" value="1"/>
</dbReference>
<evidence type="ECO:0000313" key="3">
    <source>
        <dbReference type="EMBL" id="MCZ2720776.1"/>
    </source>
</evidence>
<organism evidence="3 4">
    <name type="scientific">Marinomonas phaeophyticola</name>
    <dbReference type="NCBI Taxonomy" id="3004091"/>
    <lineage>
        <taxon>Bacteria</taxon>
        <taxon>Pseudomonadati</taxon>
        <taxon>Pseudomonadota</taxon>
        <taxon>Gammaproteobacteria</taxon>
        <taxon>Oceanospirillales</taxon>
        <taxon>Oceanospirillaceae</taxon>
        <taxon>Marinomonas</taxon>
    </lineage>
</organism>
<gene>
    <name evidence="3" type="ORF">O1D97_03740</name>
</gene>
<dbReference type="InterPro" id="IPR034164">
    <property type="entry name" value="Pepsin-like_dom"/>
</dbReference>
<dbReference type="EMBL" id="JAPUBN010000010">
    <property type="protein sequence ID" value="MCZ2720776.1"/>
    <property type="molecule type" value="Genomic_DNA"/>
</dbReference>
<dbReference type="PANTHER" id="PTHR47966:SF51">
    <property type="entry name" value="BETA-SITE APP-CLEAVING ENZYME, ISOFORM A-RELATED"/>
    <property type="match status" value="1"/>
</dbReference>
<keyword evidence="4" id="KW-1185">Reference proteome</keyword>
<comment type="similarity">
    <text evidence="1">Belongs to the peptidase A1 family.</text>
</comment>
<comment type="caution">
    <text evidence="3">The sequence shown here is derived from an EMBL/GenBank/DDBJ whole genome shotgun (WGS) entry which is preliminary data.</text>
</comment>
<dbReference type="Pfam" id="PF00026">
    <property type="entry name" value="Asp"/>
    <property type="match status" value="1"/>
</dbReference>
<dbReference type="Gene3D" id="2.40.70.10">
    <property type="entry name" value="Acid Proteases"/>
    <property type="match status" value="2"/>
</dbReference>
<proteinExistence type="inferred from homology"/>
<dbReference type="InterPro" id="IPR001461">
    <property type="entry name" value="Aspartic_peptidase_A1"/>
</dbReference>
<evidence type="ECO:0000259" key="2">
    <source>
        <dbReference type="PROSITE" id="PS51767"/>
    </source>
</evidence>
<dbReference type="InterPro" id="IPR033121">
    <property type="entry name" value="PEPTIDASE_A1"/>
</dbReference>
<dbReference type="PANTHER" id="PTHR47966">
    <property type="entry name" value="BETA-SITE APP-CLEAVING ENZYME, ISOFORM A-RELATED"/>
    <property type="match status" value="1"/>
</dbReference>
<evidence type="ECO:0000256" key="1">
    <source>
        <dbReference type="ARBA" id="ARBA00007447"/>
    </source>
</evidence>
<dbReference type="SUPFAM" id="SSF50630">
    <property type="entry name" value="Acid proteases"/>
    <property type="match status" value="1"/>
</dbReference>
<dbReference type="RefSeq" id="WP_269122915.1">
    <property type="nucleotide sequence ID" value="NZ_JAPUBN010000010.1"/>
</dbReference>
<feature type="domain" description="Peptidase A1" evidence="2">
    <location>
        <begin position="32"/>
        <end position="371"/>
    </location>
</feature>
<dbReference type="InterPro" id="IPR021109">
    <property type="entry name" value="Peptidase_aspartic_dom_sf"/>
</dbReference>
<accession>A0ABT4JRH8</accession>
<dbReference type="PRINTS" id="PR00792">
    <property type="entry name" value="PEPSIN"/>
</dbReference>
<reference evidence="3" key="1">
    <citation type="submission" date="2022-12" db="EMBL/GenBank/DDBJ databases">
        <title>Marinomonas 15G1-11 sp. nov, isolated from marine algae.</title>
        <authorList>
            <person name="Butt M."/>
            <person name="Choi D.G."/>
            <person name="Kim J.M."/>
            <person name="Lee J.K."/>
            <person name="Baek J.H."/>
            <person name="Jeon C.O."/>
        </authorList>
    </citation>
    <scope>NUCLEOTIDE SEQUENCE</scope>
    <source>
        <strain evidence="3">15G1-11</strain>
    </source>
</reference>
<dbReference type="Proteomes" id="UP001149719">
    <property type="component" value="Unassembled WGS sequence"/>
</dbReference>
<sequence length="404" mass="44921">MSEMKNQSKMSGMGIRLSLLKGPFQNNGASPWYAEINLGTPEQLLKFSFDTGSNFIWVTSSLCDNNTCHHYGGGQFNYSKSSSFHWLSSTDQTVDFGPWGDMQVRSGNDIFTLPNIDAFTGDNVQLTSDIYLSKNYEGTQFEALDWDGGIGMPSLTTSSQNDDVNTKLFSYRNRGQKNGEESFHFLASLIATGYVNKNKAYLAFETDQSSNLGTVSMGVLNPSYKDSLEYCFLPWSEYSEPGGEYLWTTKMAEFKMGDHSLAKDILFALDTGSSQYKGAPSAMYDAFLMALLQTEDLTVILEGDDPNNKPTLTLPSSTYNVKIEEGMFQGHVIPQFRPLNGVEGLILVGSVLMDFLYTVYEYQAVEKVNEGITLIPIGMWLFNKPDGPKIIQNRQSTVASIFCS</sequence>
<evidence type="ECO:0000313" key="4">
    <source>
        <dbReference type="Proteomes" id="UP001149719"/>
    </source>
</evidence>
<name>A0ABT4JRH8_9GAMM</name>